<dbReference type="GeneID" id="61273480"/>
<dbReference type="Proteomes" id="UP001199750">
    <property type="component" value="Unassembled WGS sequence"/>
</dbReference>
<accession>A0A1Y3YCY6</accession>
<name>A0A1Y3YCY6_9BACT</name>
<sequence length="152" mass="17977">MDYDRIIGLLDKYWKCETTLPEEEELRYFYKHCRQMPEELAEYRELFIFQEGERQIGLGNDFDRKILASIYNKRPAGWRKGLRVAAVLLLLIGVSQVLIDIGNPQKDTCQTPEQALAEVRQALNFVSSKMNRGQQLLEENMDEMKWINRYIK</sequence>
<organism evidence="2 4">
    <name type="scientific">Odoribacter splanchnicus</name>
    <dbReference type="NCBI Taxonomy" id="28118"/>
    <lineage>
        <taxon>Bacteria</taxon>
        <taxon>Pseudomonadati</taxon>
        <taxon>Bacteroidota</taxon>
        <taxon>Bacteroidia</taxon>
        <taxon>Bacteroidales</taxon>
        <taxon>Odoribacteraceae</taxon>
        <taxon>Odoribacter</taxon>
    </lineage>
</organism>
<evidence type="ECO:0000313" key="2">
    <source>
        <dbReference type="EMBL" id="RGV26323.1"/>
    </source>
</evidence>
<gene>
    <name evidence="2" type="ORF">DWW24_10065</name>
    <name evidence="3" type="ORF">DXA53_11070</name>
    <name evidence="1" type="ORF">L0P03_06480</name>
</gene>
<reference evidence="4 5" key="1">
    <citation type="submission" date="2018-08" db="EMBL/GenBank/DDBJ databases">
        <title>A genome reference for cultivated species of the human gut microbiota.</title>
        <authorList>
            <person name="Zou Y."/>
            <person name="Xue W."/>
            <person name="Luo G."/>
        </authorList>
    </citation>
    <scope>NUCLEOTIDE SEQUENCE [LARGE SCALE GENOMIC DNA]</scope>
    <source>
        <strain evidence="2 4">AF14-6AC</strain>
        <strain evidence="3 5">OF03-11</strain>
    </source>
</reference>
<dbReference type="Proteomes" id="UP000284434">
    <property type="component" value="Unassembled WGS sequence"/>
</dbReference>
<dbReference type="EMBL" id="QSCO01000014">
    <property type="protein sequence ID" value="RGY06098.1"/>
    <property type="molecule type" value="Genomic_DNA"/>
</dbReference>
<protein>
    <recommendedName>
        <fullName evidence="6">Pyruvate ferredoxin oxidoreductase</fullName>
    </recommendedName>
</protein>
<evidence type="ECO:0008006" key="6">
    <source>
        <dbReference type="Google" id="ProtNLM"/>
    </source>
</evidence>
<evidence type="ECO:0000313" key="5">
    <source>
        <dbReference type="Proteomes" id="UP000284434"/>
    </source>
</evidence>
<dbReference type="Proteomes" id="UP000283426">
    <property type="component" value="Unassembled WGS sequence"/>
</dbReference>
<dbReference type="AlphaFoldDB" id="A0A1Y3YCY6"/>
<comment type="caution">
    <text evidence="2">The sequence shown here is derived from an EMBL/GenBank/DDBJ whole genome shotgun (WGS) entry which is preliminary data.</text>
</comment>
<dbReference type="OMA" id="EQYAPMF"/>
<evidence type="ECO:0000313" key="3">
    <source>
        <dbReference type="EMBL" id="RGY06098.1"/>
    </source>
</evidence>
<dbReference type="EMBL" id="JAKNDN010000010">
    <property type="protein sequence ID" value="MCG4959498.1"/>
    <property type="molecule type" value="Genomic_DNA"/>
</dbReference>
<evidence type="ECO:0000313" key="4">
    <source>
        <dbReference type="Proteomes" id="UP000283426"/>
    </source>
</evidence>
<reference evidence="1" key="2">
    <citation type="submission" date="2022-01" db="EMBL/GenBank/DDBJ databases">
        <title>Collection of gut derived symbiotic bacterial strains cultured from healthy donors.</title>
        <authorList>
            <person name="Lin H."/>
            <person name="Kohout C."/>
            <person name="Waligurski E."/>
            <person name="Pamer E.G."/>
        </authorList>
    </citation>
    <scope>NUCLEOTIDE SEQUENCE</scope>
    <source>
        <strain evidence="1">DFI.1.149</strain>
    </source>
</reference>
<dbReference type="RefSeq" id="WP_013610575.1">
    <property type="nucleotide sequence ID" value="NZ_BAABYK010000001.1"/>
</dbReference>
<evidence type="ECO:0000313" key="1">
    <source>
        <dbReference type="EMBL" id="MCG4959498.1"/>
    </source>
</evidence>
<proteinExistence type="predicted"/>
<dbReference type="EMBL" id="QRYW01000019">
    <property type="protein sequence ID" value="RGV26323.1"/>
    <property type="molecule type" value="Genomic_DNA"/>
</dbReference>